<evidence type="ECO:0000313" key="2">
    <source>
        <dbReference type="EMBL" id="KAL0409442.1"/>
    </source>
</evidence>
<comment type="caution">
    <text evidence="2">The sequence shown here is derived from an EMBL/GenBank/DDBJ whole genome shotgun (WGS) entry which is preliminary data.</text>
</comment>
<name>A0AAW2TY12_SESRA</name>
<dbReference type="Pfam" id="PF12776">
    <property type="entry name" value="Myb_DNA-bind_3"/>
    <property type="match status" value="1"/>
</dbReference>
<reference evidence="2" key="2">
    <citation type="journal article" date="2024" name="Plant">
        <title>Genomic evolution and insights into agronomic trait innovations of Sesamum species.</title>
        <authorList>
            <person name="Miao H."/>
            <person name="Wang L."/>
            <person name="Qu L."/>
            <person name="Liu H."/>
            <person name="Sun Y."/>
            <person name="Le M."/>
            <person name="Wang Q."/>
            <person name="Wei S."/>
            <person name="Zheng Y."/>
            <person name="Lin W."/>
            <person name="Duan Y."/>
            <person name="Cao H."/>
            <person name="Xiong S."/>
            <person name="Wang X."/>
            <person name="Wei L."/>
            <person name="Li C."/>
            <person name="Ma Q."/>
            <person name="Ju M."/>
            <person name="Zhao R."/>
            <person name="Li G."/>
            <person name="Mu C."/>
            <person name="Tian Q."/>
            <person name="Mei H."/>
            <person name="Zhang T."/>
            <person name="Gao T."/>
            <person name="Zhang H."/>
        </authorList>
    </citation>
    <scope>NUCLEOTIDE SEQUENCE</scope>
    <source>
        <strain evidence="2">G02</strain>
    </source>
</reference>
<evidence type="ECO:0000259" key="1">
    <source>
        <dbReference type="Pfam" id="PF12776"/>
    </source>
</evidence>
<gene>
    <name evidence="2" type="ORF">Sradi_1878600</name>
</gene>
<dbReference type="EMBL" id="JACGWJ010000007">
    <property type="protein sequence ID" value="KAL0409442.1"/>
    <property type="molecule type" value="Genomic_DNA"/>
</dbReference>
<sequence>MTRSNPSPAQKLINNASWLYDMKPPASPLRQQKILYTPIWTAAHDQCFIDSLWDYATDGKILRNDRVDEKALQRVIDMVNIVLKEAFTMDQNRLRWEKLAERYETFTYLINRPKVHWDCWDNTMHAPSAFWEQIFQVH</sequence>
<organism evidence="2">
    <name type="scientific">Sesamum radiatum</name>
    <name type="common">Black benniseed</name>
    <dbReference type="NCBI Taxonomy" id="300843"/>
    <lineage>
        <taxon>Eukaryota</taxon>
        <taxon>Viridiplantae</taxon>
        <taxon>Streptophyta</taxon>
        <taxon>Embryophyta</taxon>
        <taxon>Tracheophyta</taxon>
        <taxon>Spermatophyta</taxon>
        <taxon>Magnoliopsida</taxon>
        <taxon>eudicotyledons</taxon>
        <taxon>Gunneridae</taxon>
        <taxon>Pentapetalae</taxon>
        <taxon>asterids</taxon>
        <taxon>lamiids</taxon>
        <taxon>Lamiales</taxon>
        <taxon>Pedaliaceae</taxon>
        <taxon>Sesamum</taxon>
    </lineage>
</organism>
<protein>
    <recommendedName>
        <fullName evidence="1">Myb/SANT-like domain-containing protein</fullName>
    </recommendedName>
</protein>
<dbReference type="AlphaFoldDB" id="A0AAW2TY12"/>
<reference evidence="2" key="1">
    <citation type="submission" date="2020-06" db="EMBL/GenBank/DDBJ databases">
        <authorList>
            <person name="Li T."/>
            <person name="Hu X."/>
            <person name="Zhang T."/>
            <person name="Song X."/>
            <person name="Zhang H."/>
            <person name="Dai N."/>
            <person name="Sheng W."/>
            <person name="Hou X."/>
            <person name="Wei L."/>
        </authorList>
    </citation>
    <scope>NUCLEOTIDE SEQUENCE</scope>
    <source>
        <strain evidence="2">G02</strain>
        <tissue evidence="2">Leaf</tissue>
    </source>
</reference>
<dbReference type="InterPro" id="IPR024752">
    <property type="entry name" value="Myb/SANT-like_dom"/>
</dbReference>
<accession>A0AAW2TY12</accession>
<proteinExistence type="predicted"/>
<feature type="domain" description="Myb/SANT-like" evidence="1">
    <location>
        <begin position="40"/>
        <end position="133"/>
    </location>
</feature>